<dbReference type="GO" id="GO:0005829">
    <property type="term" value="C:cytosol"/>
    <property type="evidence" value="ECO:0007669"/>
    <property type="project" value="TreeGrafter"/>
</dbReference>
<evidence type="ECO:0000313" key="5">
    <source>
        <dbReference type="Proteomes" id="UP000590442"/>
    </source>
</evidence>
<dbReference type="RefSeq" id="WP_317169678.1">
    <property type="nucleotide sequence ID" value="NZ_JAATJJ010000001.1"/>
</dbReference>
<dbReference type="PANTHER" id="PTHR30160">
    <property type="entry name" value="TETRAACYLDISACCHARIDE 4'-KINASE-RELATED"/>
    <property type="match status" value="1"/>
</dbReference>
<dbReference type="CDD" id="cd03789">
    <property type="entry name" value="GT9_LPS_heptosyltransferase"/>
    <property type="match status" value="1"/>
</dbReference>
<dbReference type="Proteomes" id="UP000590442">
    <property type="component" value="Unassembled WGS sequence"/>
</dbReference>
<evidence type="ECO:0000256" key="3">
    <source>
        <dbReference type="SAM" id="Phobius"/>
    </source>
</evidence>
<keyword evidence="5" id="KW-1185">Reference proteome</keyword>
<dbReference type="Pfam" id="PF01075">
    <property type="entry name" value="Glyco_transf_9"/>
    <property type="match status" value="1"/>
</dbReference>
<dbReference type="AlphaFoldDB" id="A0A846QWB0"/>
<dbReference type="Gene3D" id="3.40.50.2000">
    <property type="entry name" value="Glycogen Phosphorylase B"/>
    <property type="match status" value="2"/>
</dbReference>
<feature type="transmembrane region" description="Helical" evidence="3">
    <location>
        <begin position="12"/>
        <end position="34"/>
    </location>
</feature>
<evidence type="ECO:0000256" key="2">
    <source>
        <dbReference type="ARBA" id="ARBA00022679"/>
    </source>
</evidence>
<accession>A0A846QWB0</accession>
<keyword evidence="2 4" id="KW-0808">Transferase</keyword>
<reference evidence="4 5" key="1">
    <citation type="submission" date="2020-03" db="EMBL/GenBank/DDBJ databases">
        <title>Genomic Encyclopedia of Type Strains, Phase IV (KMG-IV): sequencing the most valuable type-strain genomes for metagenomic binning, comparative biology and taxonomic classification.</title>
        <authorList>
            <person name="Goeker M."/>
        </authorList>
    </citation>
    <scope>NUCLEOTIDE SEQUENCE [LARGE SCALE GENOMIC DNA]</scope>
    <source>
        <strain evidence="4 5">DSM 29762</strain>
    </source>
</reference>
<keyword evidence="3" id="KW-0472">Membrane</keyword>
<comment type="caution">
    <text evidence="4">The sequence shown here is derived from an EMBL/GenBank/DDBJ whole genome shotgun (WGS) entry which is preliminary data.</text>
</comment>
<organism evidence="4 5">
    <name type="scientific">Saonia flava</name>
    <dbReference type="NCBI Taxonomy" id="523696"/>
    <lineage>
        <taxon>Bacteria</taxon>
        <taxon>Pseudomonadati</taxon>
        <taxon>Bacteroidota</taxon>
        <taxon>Flavobacteriia</taxon>
        <taxon>Flavobacteriales</taxon>
        <taxon>Flavobacteriaceae</taxon>
        <taxon>Saonia</taxon>
    </lineage>
</organism>
<dbReference type="PANTHER" id="PTHR30160:SF22">
    <property type="entry name" value="LIPOPOLYSACCHARIDE CORE BIOSYNTHESIS PROTEIN"/>
    <property type="match status" value="1"/>
</dbReference>
<proteinExistence type="predicted"/>
<keyword evidence="3" id="KW-0812">Transmembrane</keyword>
<dbReference type="GO" id="GO:0009244">
    <property type="term" value="P:lipopolysaccharide core region biosynthetic process"/>
    <property type="evidence" value="ECO:0007669"/>
    <property type="project" value="TreeGrafter"/>
</dbReference>
<evidence type="ECO:0000256" key="1">
    <source>
        <dbReference type="ARBA" id="ARBA00022676"/>
    </source>
</evidence>
<dbReference type="InterPro" id="IPR051199">
    <property type="entry name" value="LPS_LOS_Heptosyltrfase"/>
</dbReference>
<keyword evidence="1" id="KW-0328">Glycosyltransferase</keyword>
<sequence>MGKSSKKKELSHLLVIRLSAMGDVAMTVPVLYALTRQYPELKITVLTRVFFKPMFSQLRNVSIFEADVNGKHKGIHGLWKLFKELKTLKIDGVADLHNVLRSNILKKFFKRDDIPFVQIDKGRKEKKRLISSKNKIFKPLKSTYERYADVFKELGFPLEFKNKEFLTKEALSNKVQKIIEPETKKWIGIAPFAAFEGKMYPLHFMEKVIEKLNNTEKYKILLFGGGGLETEKLNQLSKKYSNVISIAGLLSFEDELLVISNLDVMVAMDSGNGHLSAMYGVPTITLWGVTHPFAGFSPFGQDINNSILADRDKFPFIPTSVYGNKFPKGYEKVMETIQPEQVVQKILQLLN</sequence>
<dbReference type="InterPro" id="IPR002201">
    <property type="entry name" value="Glyco_trans_9"/>
</dbReference>
<evidence type="ECO:0000313" key="4">
    <source>
        <dbReference type="EMBL" id="NJB71517.1"/>
    </source>
</evidence>
<protein>
    <submittedName>
        <fullName evidence="4">ADP-heptose:LPS heptosyltransferase</fullName>
    </submittedName>
</protein>
<keyword evidence="3" id="KW-1133">Transmembrane helix</keyword>
<dbReference type="EMBL" id="JAATJJ010000001">
    <property type="protein sequence ID" value="NJB71517.1"/>
    <property type="molecule type" value="Genomic_DNA"/>
</dbReference>
<name>A0A846QWB0_9FLAO</name>
<dbReference type="SUPFAM" id="SSF53756">
    <property type="entry name" value="UDP-Glycosyltransferase/glycogen phosphorylase"/>
    <property type="match status" value="1"/>
</dbReference>
<gene>
    <name evidence="4" type="ORF">GGR42_001979</name>
</gene>
<dbReference type="GO" id="GO:0008713">
    <property type="term" value="F:ADP-heptose-lipopolysaccharide heptosyltransferase activity"/>
    <property type="evidence" value="ECO:0007669"/>
    <property type="project" value="TreeGrafter"/>
</dbReference>